<evidence type="ECO:0000256" key="5">
    <source>
        <dbReference type="ARBA" id="ARBA00023136"/>
    </source>
</evidence>
<dbReference type="Pfam" id="PF01027">
    <property type="entry name" value="Bax1-I"/>
    <property type="match status" value="1"/>
</dbReference>
<feature type="transmembrane region" description="Helical" evidence="6">
    <location>
        <begin position="59"/>
        <end position="77"/>
    </location>
</feature>
<comment type="caution">
    <text evidence="7">The sequence shown here is derived from an EMBL/GenBank/DDBJ whole genome shotgun (WGS) entry which is preliminary data.</text>
</comment>
<feature type="transmembrane region" description="Helical" evidence="6">
    <location>
        <begin position="117"/>
        <end position="138"/>
    </location>
</feature>
<dbReference type="PANTHER" id="PTHR23291">
    <property type="entry name" value="BAX INHIBITOR-RELATED"/>
    <property type="match status" value="1"/>
</dbReference>
<evidence type="ECO:0000256" key="3">
    <source>
        <dbReference type="ARBA" id="ARBA00022692"/>
    </source>
</evidence>
<evidence type="ECO:0000313" key="7">
    <source>
        <dbReference type="EMBL" id="KAK9831452.1"/>
    </source>
</evidence>
<feature type="transmembrane region" description="Helical" evidence="6">
    <location>
        <begin position="89"/>
        <end position="111"/>
    </location>
</feature>
<evidence type="ECO:0000256" key="4">
    <source>
        <dbReference type="ARBA" id="ARBA00022989"/>
    </source>
</evidence>
<evidence type="ECO:0000313" key="8">
    <source>
        <dbReference type="Proteomes" id="UP001445335"/>
    </source>
</evidence>
<name>A0AAW1RE24_9CHLO</name>
<dbReference type="Proteomes" id="UP001445335">
    <property type="component" value="Unassembled WGS sequence"/>
</dbReference>
<accession>A0AAW1RE24</accession>
<keyword evidence="4 6" id="KW-1133">Transmembrane helix</keyword>
<dbReference type="InterPro" id="IPR006214">
    <property type="entry name" value="Bax_inhibitor_1-related"/>
</dbReference>
<sequence length="245" mass="26794">MDYVDRMVGRSARFEPDTLLKFTPLSRPVQEHLIRVYFTLACALGVAALGTWANLLTGFGGMIGILGFVVCASWLASLPPSPSNLNKRYMLLGGAAFSQGATLGPLVAATLSVDPALLLTAFAGTAAVFTCFSVSAMLSQRRSWLYLGGTLSSAISLFAMMRLATWMFGGRAMLFQAELYGGLIVFLGYVLFDTQVIIEKAYAGNKDHIKAALDLFVDFVAIFVRMLVLLLQNDAKKDERRRKRR</sequence>
<keyword evidence="5 6" id="KW-0472">Membrane</keyword>
<gene>
    <name evidence="7" type="ORF">WJX81_006510</name>
</gene>
<dbReference type="AlphaFoldDB" id="A0AAW1RE24"/>
<feature type="transmembrane region" description="Helical" evidence="6">
    <location>
        <begin position="145"/>
        <end position="168"/>
    </location>
</feature>
<dbReference type="EMBL" id="JALJOU010000046">
    <property type="protein sequence ID" value="KAK9831452.1"/>
    <property type="molecule type" value="Genomic_DNA"/>
</dbReference>
<keyword evidence="8" id="KW-1185">Reference proteome</keyword>
<evidence type="ECO:0000256" key="6">
    <source>
        <dbReference type="RuleBase" id="RU004379"/>
    </source>
</evidence>
<keyword evidence="3 6" id="KW-0812">Transmembrane</keyword>
<evidence type="ECO:0000256" key="1">
    <source>
        <dbReference type="ARBA" id="ARBA00004141"/>
    </source>
</evidence>
<comment type="similarity">
    <text evidence="2 6">Belongs to the BI1 family.</text>
</comment>
<dbReference type="CDD" id="cd10430">
    <property type="entry name" value="BI-1"/>
    <property type="match status" value="1"/>
</dbReference>
<dbReference type="GO" id="GO:0016020">
    <property type="term" value="C:membrane"/>
    <property type="evidence" value="ECO:0007669"/>
    <property type="project" value="UniProtKB-SubCell"/>
</dbReference>
<evidence type="ECO:0000256" key="2">
    <source>
        <dbReference type="ARBA" id="ARBA00010350"/>
    </source>
</evidence>
<reference evidence="7 8" key="1">
    <citation type="journal article" date="2024" name="Nat. Commun.">
        <title>Phylogenomics reveals the evolutionary origins of lichenization in chlorophyte algae.</title>
        <authorList>
            <person name="Puginier C."/>
            <person name="Libourel C."/>
            <person name="Otte J."/>
            <person name="Skaloud P."/>
            <person name="Haon M."/>
            <person name="Grisel S."/>
            <person name="Petersen M."/>
            <person name="Berrin J.G."/>
            <person name="Delaux P.M."/>
            <person name="Dal Grande F."/>
            <person name="Keller J."/>
        </authorList>
    </citation>
    <scope>NUCLEOTIDE SEQUENCE [LARGE SCALE GENOMIC DNA]</scope>
    <source>
        <strain evidence="7 8">SAG 245.80</strain>
    </source>
</reference>
<protein>
    <recommendedName>
        <fullName evidence="9">Bax inhibitor 1</fullName>
    </recommendedName>
</protein>
<organism evidence="7 8">
    <name type="scientific">Elliptochloris bilobata</name>
    <dbReference type="NCBI Taxonomy" id="381761"/>
    <lineage>
        <taxon>Eukaryota</taxon>
        <taxon>Viridiplantae</taxon>
        <taxon>Chlorophyta</taxon>
        <taxon>core chlorophytes</taxon>
        <taxon>Trebouxiophyceae</taxon>
        <taxon>Trebouxiophyceae incertae sedis</taxon>
        <taxon>Elliptochloris clade</taxon>
        <taxon>Elliptochloris</taxon>
    </lineage>
</organism>
<dbReference type="PANTHER" id="PTHR23291:SF32">
    <property type="entry name" value="BAX INHIBITOR 1"/>
    <property type="match status" value="1"/>
</dbReference>
<evidence type="ECO:0008006" key="9">
    <source>
        <dbReference type="Google" id="ProtNLM"/>
    </source>
</evidence>
<feature type="transmembrane region" description="Helical" evidence="6">
    <location>
        <begin position="174"/>
        <end position="192"/>
    </location>
</feature>
<feature type="transmembrane region" description="Helical" evidence="6">
    <location>
        <begin position="34"/>
        <end position="53"/>
    </location>
</feature>
<comment type="subcellular location">
    <subcellularLocation>
        <location evidence="1">Membrane</location>
        <topology evidence="1">Multi-pass membrane protein</topology>
    </subcellularLocation>
</comment>
<proteinExistence type="inferred from homology"/>